<keyword evidence="3 6" id="KW-0378">Hydrolase</keyword>
<evidence type="ECO:0000313" key="10">
    <source>
        <dbReference type="Proteomes" id="UP001217918"/>
    </source>
</evidence>
<comment type="similarity">
    <text evidence="6">Belongs to the peptidase M48 family.</text>
</comment>
<evidence type="ECO:0000259" key="8">
    <source>
        <dbReference type="Pfam" id="PF01435"/>
    </source>
</evidence>
<keyword evidence="7" id="KW-0472">Membrane</keyword>
<proteinExistence type="inferred from homology"/>
<feature type="domain" description="Peptidase M48" evidence="8">
    <location>
        <begin position="77"/>
        <end position="260"/>
    </location>
</feature>
<dbReference type="EMBL" id="JAQQPM010000003">
    <property type="protein sequence ID" value="KAK2069511.1"/>
    <property type="molecule type" value="Genomic_DNA"/>
</dbReference>
<dbReference type="PANTHER" id="PTHR22726">
    <property type="entry name" value="METALLOENDOPEPTIDASE OMA1"/>
    <property type="match status" value="1"/>
</dbReference>
<accession>A0AAD9ME04</accession>
<dbReference type="Gene3D" id="3.30.2010.10">
    <property type="entry name" value="Metalloproteases ('zincins'), catalytic domain"/>
    <property type="match status" value="1"/>
</dbReference>
<keyword evidence="7" id="KW-0812">Transmembrane</keyword>
<evidence type="ECO:0000256" key="3">
    <source>
        <dbReference type="ARBA" id="ARBA00022801"/>
    </source>
</evidence>
<keyword evidence="1 6" id="KW-0645">Protease</keyword>
<protein>
    <recommendedName>
        <fullName evidence="8">Peptidase M48 domain-containing protein</fullName>
    </recommendedName>
</protein>
<dbReference type="PANTHER" id="PTHR22726:SF1">
    <property type="entry name" value="METALLOENDOPEPTIDASE OMA1, MITOCHONDRIAL"/>
    <property type="match status" value="1"/>
</dbReference>
<gene>
    <name evidence="9" type="ORF">P8C59_004089</name>
</gene>
<dbReference type="InterPro" id="IPR001915">
    <property type="entry name" value="Peptidase_M48"/>
</dbReference>
<dbReference type="AlphaFoldDB" id="A0AAD9ME04"/>
<dbReference type="InterPro" id="IPR051156">
    <property type="entry name" value="Mito/Outer_Membr_Metalloprot"/>
</dbReference>
<sequence length="350" mass="38849">MRRVGTSQTTRTVMVGAAGAAAVFYFAHLETVPVSGRTRFNYYSADAVKQIAVEQYKMLLCEFARNRVRVLPSWDIRTAMVKRVMRRLIPFSGLTDEKWEVFVIDDPTNANAFVLPGGKVFVFSGILPIARSESGLAAVLGHEIAHVLADHTGERLSRETGKNLLLYSLILLAAPIGGATLLLPLLGSSLLDIVSERPMSRVQETEADYMGLMIMAQACYDPREAVAFWTRMERRKEYAPAEWLSTHPSSDHRARKMAEWLPEALDKRAKSDCATTTAFAELVNRARQRGVLIRDFWDDVWALQVPAESGTAASITDTVLSTVGRNRGEGKWIKVEMGPRDEEDGSSVGQ</sequence>
<keyword evidence="2" id="KW-0479">Metal-binding</keyword>
<keyword evidence="7" id="KW-1133">Transmembrane helix</keyword>
<comment type="cofactor">
    <cofactor evidence="6">
        <name>Zn(2+)</name>
        <dbReference type="ChEBI" id="CHEBI:29105"/>
    </cofactor>
    <text evidence="6">Binds 1 zinc ion per subunit.</text>
</comment>
<dbReference type="GO" id="GO:0006515">
    <property type="term" value="P:protein quality control for misfolded or incompletely synthesized proteins"/>
    <property type="evidence" value="ECO:0007669"/>
    <property type="project" value="TreeGrafter"/>
</dbReference>
<comment type="caution">
    <text evidence="9">The sequence shown here is derived from an EMBL/GenBank/DDBJ whole genome shotgun (WGS) entry which is preliminary data.</text>
</comment>
<dbReference type="Proteomes" id="UP001217918">
    <property type="component" value="Unassembled WGS sequence"/>
</dbReference>
<keyword evidence="5 6" id="KW-0482">Metalloprotease</keyword>
<dbReference type="GO" id="GO:0034982">
    <property type="term" value="P:mitochondrial protein processing"/>
    <property type="evidence" value="ECO:0007669"/>
    <property type="project" value="TreeGrafter"/>
</dbReference>
<evidence type="ECO:0000256" key="6">
    <source>
        <dbReference type="RuleBase" id="RU003983"/>
    </source>
</evidence>
<name>A0AAD9ME04_9PEZI</name>
<evidence type="ECO:0000256" key="4">
    <source>
        <dbReference type="ARBA" id="ARBA00022833"/>
    </source>
</evidence>
<evidence type="ECO:0000256" key="5">
    <source>
        <dbReference type="ARBA" id="ARBA00023049"/>
    </source>
</evidence>
<keyword evidence="4 6" id="KW-0862">Zinc</keyword>
<dbReference type="GO" id="GO:0005743">
    <property type="term" value="C:mitochondrial inner membrane"/>
    <property type="evidence" value="ECO:0007669"/>
    <property type="project" value="TreeGrafter"/>
</dbReference>
<dbReference type="GO" id="GO:0004222">
    <property type="term" value="F:metalloendopeptidase activity"/>
    <property type="evidence" value="ECO:0007669"/>
    <property type="project" value="InterPro"/>
</dbReference>
<dbReference type="Pfam" id="PF01435">
    <property type="entry name" value="Peptidase_M48"/>
    <property type="match status" value="1"/>
</dbReference>
<evidence type="ECO:0000256" key="1">
    <source>
        <dbReference type="ARBA" id="ARBA00022670"/>
    </source>
</evidence>
<reference evidence="9" key="1">
    <citation type="journal article" date="2023" name="Mol. Plant Microbe Interact.">
        <title>Elucidating the Obligate Nature and Biological Capacity of an Invasive Fungal Corn Pathogen.</title>
        <authorList>
            <person name="MacCready J.S."/>
            <person name="Roggenkamp E.M."/>
            <person name="Gdanetz K."/>
            <person name="Chilvers M.I."/>
        </authorList>
    </citation>
    <scope>NUCLEOTIDE SEQUENCE</scope>
    <source>
        <strain evidence="9">PM02</strain>
    </source>
</reference>
<feature type="transmembrane region" description="Helical" evidence="7">
    <location>
        <begin position="164"/>
        <end position="191"/>
    </location>
</feature>
<dbReference type="GO" id="GO:0046872">
    <property type="term" value="F:metal ion binding"/>
    <property type="evidence" value="ECO:0007669"/>
    <property type="project" value="UniProtKB-KW"/>
</dbReference>
<organism evidence="9 10">
    <name type="scientific">Phyllachora maydis</name>
    <dbReference type="NCBI Taxonomy" id="1825666"/>
    <lineage>
        <taxon>Eukaryota</taxon>
        <taxon>Fungi</taxon>
        <taxon>Dikarya</taxon>
        <taxon>Ascomycota</taxon>
        <taxon>Pezizomycotina</taxon>
        <taxon>Sordariomycetes</taxon>
        <taxon>Sordariomycetidae</taxon>
        <taxon>Phyllachorales</taxon>
        <taxon>Phyllachoraceae</taxon>
        <taxon>Phyllachora</taxon>
    </lineage>
</organism>
<keyword evidence="10" id="KW-1185">Reference proteome</keyword>
<evidence type="ECO:0000256" key="2">
    <source>
        <dbReference type="ARBA" id="ARBA00022723"/>
    </source>
</evidence>
<evidence type="ECO:0000313" key="9">
    <source>
        <dbReference type="EMBL" id="KAK2069511.1"/>
    </source>
</evidence>
<dbReference type="CDD" id="cd07331">
    <property type="entry name" value="M48C_Oma1_like"/>
    <property type="match status" value="1"/>
</dbReference>
<evidence type="ECO:0000256" key="7">
    <source>
        <dbReference type="SAM" id="Phobius"/>
    </source>
</evidence>